<reference evidence="2" key="1">
    <citation type="journal article" date="2019" name="Int. J. Syst. Evol. Microbiol.">
        <title>Halobacteriovorax valvorus sp. nov., a novel prokaryotic predator isolated from coastal seawater of China.</title>
        <authorList>
            <person name="Chen M.-X."/>
        </authorList>
    </citation>
    <scope>NUCLEOTIDE SEQUENCE [LARGE SCALE GENOMIC DNA]</scope>
    <source>
        <strain evidence="2">BL9</strain>
    </source>
</reference>
<dbReference type="Gene3D" id="1.20.58.320">
    <property type="entry name" value="TPR-like"/>
    <property type="match status" value="1"/>
</dbReference>
<dbReference type="RefSeq" id="WP_115360839.1">
    <property type="nucleotide sequence ID" value="NZ_QDKL01000002.1"/>
</dbReference>
<proteinExistence type="predicted"/>
<evidence type="ECO:0000313" key="2">
    <source>
        <dbReference type="Proteomes" id="UP000443582"/>
    </source>
</evidence>
<dbReference type="InterPro" id="IPR011990">
    <property type="entry name" value="TPR-like_helical_dom_sf"/>
</dbReference>
<dbReference type="Gene3D" id="1.25.40.10">
    <property type="entry name" value="Tetratricopeptide repeat domain"/>
    <property type="match status" value="1"/>
</dbReference>
<name>A0ABY0IES6_9BACT</name>
<dbReference type="Proteomes" id="UP000443582">
    <property type="component" value="Unassembled WGS sequence"/>
</dbReference>
<comment type="caution">
    <text evidence="1">The sequence shown here is derived from an EMBL/GenBank/DDBJ whole genome shotgun (WGS) entry which is preliminary data.</text>
</comment>
<dbReference type="Pfam" id="PF06041">
    <property type="entry name" value="DUF924"/>
    <property type="match status" value="1"/>
</dbReference>
<evidence type="ECO:0000313" key="1">
    <source>
        <dbReference type="EMBL" id="RZF21445.1"/>
    </source>
</evidence>
<accession>A0ABY0IES6</accession>
<sequence length="178" mass="21289">MYHEVLDFWFDELSDEQKWVKDPKVDHEIEKRFGRLHTMAAKGELFEWRHEHLGRLAEIILLDQFSRNIYRDDPRSFASDDMALVLAQEAVAQKTHEGFTQRKKHFLYMPFMHSESLVVQKEGLKYFEELGSEQALNYMHQHMAIIERFGRYPHRNKVLGRRSTDEEKKFLKTPGSSF</sequence>
<protein>
    <submittedName>
        <fullName evidence="1">DUF924 domain-containing protein</fullName>
    </submittedName>
</protein>
<dbReference type="SUPFAM" id="SSF48452">
    <property type="entry name" value="TPR-like"/>
    <property type="match status" value="1"/>
</dbReference>
<gene>
    <name evidence="1" type="ORF">DAY19_07095</name>
</gene>
<keyword evidence="2" id="KW-1185">Reference proteome</keyword>
<dbReference type="InterPro" id="IPR010323">
    <property type="entry name" value="DUF924"/>
</dbReference>
<dbReference type="EMBL" id="QDKL01000002">
    <property type="protein sequence ID" value="RZF21445.1"/>
    <property type="molecule type" value="Genomic_DNA"/>
</dbReference>
<organism evidence="1 2">
    <name type="scientific">Halobacteriovorax vibrionivorans</name>
    <dbReference type="NCBI Taxonomy" id="2152716"/>
    <lineage>
        <taxon>Bacteria</taxon>
        <taxon>Pseudomonadati</taxon>
        <taxon>Bdellovibrionota</taxon>
        <taxon>Bacteriovoracia</taxon>
        <taxon>Bacteriovoracales</taxon>
        <taxon>Halobacteriovoraceae</taxon>
        <taxon>Halobacteriovorax</taxon>
    </lineage>
</organism>